<sequence length="474" mass="54079">MGSTRLSAPTPCPPPEIWRSIFSFATSSATSYAIDYEPFQPREFEESSRYLDQEALRLRTCLALVRVCKLWRTLAEEFLYQDVRVVNSRALRSLVQGLQRSAKEEESEGFGRFIRRLELQAKPMHFKSQSQTSTLPLPFRLLSPLYAPPSVGLGDLFRYCTRLEILVRPSLRLDAEDIHFWGGVISTPIEGSRPLCPNLKRLEWSESDLDMRFYGTTNGKRLAEIVGHSPNLRYLFLSCDRDVLSHLPLGPSLHTLRLERSHYHSRHVKEPKLKNAPAVTNLTSLILHTTIPSTMLSFIAAVGWQLRVLEFTFAPQITYSSNQMHRILSRCPNLEELVYHLGAPEISPLKAFQHTALKRVRLRINPEEWFPYKHVVLTQFDILAGPSFPCLEQILLHDTSKSFVKRDSAFPLLMRMVDRGCSVIYDDGSVKASPAHSHGYWGNSFQTQLRLRSCHSINEDGKPSASEIAETSRD</sequence>
<name>A0AAD7KA44_9AGAR</name>
<evidence type="ECO:0008006" key="3">
    <source>
        <dbReference type="Google" id="ProtNLM"/>
    </source>
</evidence>
<dbReference type="AlphaFoldDB" id="A0AAD7KA44"/>
<dbReference type="InterPro" id="IPR032675">
    <property type="entry name" value="LRR_dom_sf"/>
</dbReference>
<reference evidence="1" key="1">
    <citation type="submission" date="2023-03" db="EMBL/GenBank/DDBJ databases">
        <title>Massive genome expansion in bonnet fungi (Mycena s.s.) driven by repeated elements and novel gene families across ecological guilds.</title>
        <authorList>
            <consortium name="Lawrence Berkeley National Laboratory"/>
            <person name="Harder C.B."/>
            <person name="Miyauchi S."/>
            <person name="Viragh M."/>
            <person name="Kuo A."/>
            <person name="Thoen E."/>
            <person name="Andreopoulos B."/>
            <person name="Lu D."/>
            <person name="Skrede I."/>
            <person name="Drula E."/>
            <person name="Henrissat B."/>
            <person name="Morin E."/>
            <person name="Kohler A."/>
            <person name="Barry K."/>
            <person name="LaButti K."/>
            <person name="Morin E."/>
            <person name="Salamov A."/>
            <person name="Lipzen A."/>
            <person name="Mereny Z."/>
            <person name="Hegedus B."/>
            <person name="Baldrian P."/>
            <person name="Stursova M."/>
            <person name="Weitz H."/>
            <person name="Taylor A."/>
            <person name="Grigoriev I.V."/>
            <person name="Nagy L.G."/>
            <person name="Martin F."/>
            <person name="Kauserud H."/>
        </authorList>
    </citation>
    <scope>NUCLEOTIDE SEQUENCE</scope>
    <source>
        <strain evidence="1">CBHHK182m</strain>
    </source>
</reference>
<keyword evidence="2" id="KW-1185">Reference proteome</keyword>
<protein>
    <recommendedName>
        <fullName evidence="3">F-box domain-containing protein</fullName>
    </recommendedName>
</protein>
<organism evidence="1 2">
    <name type="scientific">Mycena metata</name>
    <dbReference type="NCBI Taxonomy" id="1033252"/>
    <lineage>
        <taxon>Eukaryota</taxon>
        <taxon>Fungi</taxon>
        <taxon>Dikarya</taxon>
        <taxon>Basidiomycota</taxon>
        <taxon>Agaricomycotina</taxon>
        <taxon>Agaricomycetes</taxon>
        <taxon>Agaricomycetidae</taxon>
        <taxon>Agaricales</taxon>
        <taxon>Marasmiineae</taxon>
        <taxon>Mycenaceae</taxon>
        <taxon>Mycena</taxon>
    </lineage>
</organism>
<dbReference type="SUPFAM" id="SSF52047">
    <property type="entry name" value="RNI-like"/>
    <property type="match status" value="1"/>
</dbReference>
<dbReference type="Gene3D" id="3.80.10.10">
    <property type="entry name" value="Ribonuclease Inhibitor"/>
    <property type="match status" value="1"/>
</dbReference>
<evidence type="ECO:0000313" key="1">
    <source>
        <dbReference type="EMBL" id="KAJ7781512.1"/>
    </source>
</evidence>
<proteinExistence type="predicted"/>
<dbReference type="Proteomes" id="UP001215598">
    <property type="component" value="Unassembled WGS sequence"/>
</dbReference>
<dbReference type="EMBL" id="JARKIB010000004">
    <property type="protein sequence ID" value="KAJ7781512.1"/>
    <property type="molecule type" value="Genomic_DNA"/>
</dbReference>
<evidence type="ECO:0000313" key="2">
    <source>
        <dbReference type="Proteomes" id="UP001215598"/>
    </source>
</evidence>
<gene>
    <name evidence="1" type="ORF">B0H16DRAFT_1710713</name>
</gene>
<comment type="caution">
    <text evidence="1">The sequence shown here is derived from an EMBL/GenBank/DDBJ whole genome shotgun (WGS) entry which is preliminary data.</text>
</comment>
<accession>A0AAD7KA44</accession>